<dbReference type="OrthoDB" id="6174270at2"/>
<reference evidence="2 3" key="1">
    <citation type="journal article" date="2012" name="Int. J. Syst. Evol. Microbiol.">
        <title>Vibrio caribbeanicus sp. nov., isolated from the marine sponge Scleritoderma cyanea.</title>
        <authorList>
            <person name="Hoffmann M."/>
            <person name="Monday S.R."/>
            <person name="Allard M.W."/>
            <person name="Strain E.A."/>
            <person name="Whittaker P."/>
            <person name="Naum M."/>
            <person name="McCarthy P.J."/>
            <person name="Lopez J.V."/>
            <person name="Fischer M."/>
            <person name="Brown E.W."/>
        </authorList>
    </citation>
    <scope>NUCLEOTIDE SEQUENCE [LARGE SCALE GENOMIC DNA]</scope>
    <source>
        <strain evidence="2 3">LMG 20546</strain>
    </source>
</reference>
<evidence type="ECO:0000313" key="2">
    <source>
        <dbReference type="EMBL" id="EGA65768.1"/>
    </source>
</evidence>
<dbReference type="EMBL" id="AEVS01000062">
    <property type="protein sequence ID" value="EGA65768.1"/>
    <property type="molecule type" value="Genomic_DNA"/>
</dbReference>
<proteinExistence type="predicted"/>
<gene>
    <name evidence="2" type="ORF">VIBR0546_21835</name>
</gene>
<dbReference type="Proteomes" id="UP000004371">
    <property type="component" value="Unassembled WGS sequence"/>
</dbReference>
<evidence type="ECO:0000256" key="1">
    <source>
        <dbReference type="SAM" id="Phobius"/>
    </source>
</evidence>
<feature type="transmembrane region" description="Helical" evidence="1">
    <location>
        <begin position="35"/>
        <end position="56"/>
    </location>
</feature>
<comment type="caution">
    <text evidence="2">The sequence shown here is derived from an EMBL/GenBank/DDBJ whole genome shotgun (WGS) entry which is preliminary data.</text>
</comment>
<keyword evidence="3" id="KW-1185">Reference proteome</keyword>
<sequence length="74" mass="8002">MGNLNATNWLVVAAVIMFIPLSVEAYIGPGAGLTAIGTFVALVLIIVLAVIAFVWYPAKRAWKKRKADKSIDNE</sequence>
<dbReference type="RefSeq" id="WP_006879412.1">
    <property type="nucleotide sequence ID" value="NZ_AEVS01000062.1"/>
</dbReference>
<accession>E8LUA3</accession>
<organism evidence="2 3">
    <name type="scientific">Vibrio brasiliensis LMG 20546</name>
    <dbReference type="NCBI Taxonomy" id="945543"/>
    <lineage>
        <taxon>Bacteria</taxon>
        <taxon>Pseudomonadati</taxon>
        <taxon>Pseudomonadota</taxon>
        <taxon>Gammaproteobacteria</taxon>
        <taxon>Vibrionales</taxon>
        <taxon>Vibrionaceae</taxon>
        <taxon>Vibrio</taxon>
        <taxon>Vibrio oreintalis group</taxon>
    </lineage>
</organism>
<keyword evidence="1" id="KW-1133">Transmembrane helix</keyword>
<keyword evidence="1" id="KW-0812">Transmembrane</keyword>
<evidence type="ECO:0000313" key="3">
    <source>
        <dbReference type="Proteomes" id="UP000004371"/>
    </source>
</evidence>
<protein>
    <submittedName>
        <fullName evidence="2">Uncharacterized protein</fullName>
    </submittedName>
</protein>
<keyword evidence="1" id="KW-0472">Membrane</keyword>
<dbReference type="STRING" id="945543.VIBR0546_21835"/>
<dbReference type="AlphaFoldDB" id="E8LUA3"/>
<name>E8LUA3_9VIBR</name>